<dbReference type="SMART" id="SM00256">
    <property type="entry name" value="FBOX"/>
    <property type="match status" value="1"/>
</dbReference>
<organism evidence="2 3">
    <name type="scientific">Hibiscus sabdariffa</name>
    <name type="common">roselle</name>
    <dbReference type="NCBI Taxonomy" id="183260"/>
    <lineage>
        <taxon>Eukaryota</taxon>
        <taxon>Viridiplantae</taxon>
        <taxon>Streptophyta</taxon>
        <taxon>Embryophyta</taxon>
        <taxon>Tracheophyta</taxon>
        <taxon>Spermatophyta</taxon>
        <taxon>Magnoliopsida</taxon>
        <taxon>eudicotyledons</taxon>
        <taxon>Gunneridae</taxon>
        <taxon>Pentapetalae</taxon>
        <taxon>rosids</taxon>
        <taxon>malvids</taxon>
        <taxon>Malvales</taxon>
        <taxon>Malvaceae</taxon>
        <taxon>Malvoideae</taxon>
        <taxon>Hibiscus</taxon>
    </lineage>
</organism>
<dbReference type="CDD" id="cd22157">
    <property type="entry name" value="F-box_AtFBW1-like"/>
    <property type="match status" value="1"/>
</dbReference>
<protein>
    <recommendedName>
        <fullName evidence="1">F-box domain-containing protein</fullName>
    </recommendedName>
</protein>
<dbReference type="NCBIfam" id="TIGR01640">
    <property type="entry name" value="F_box_assoc_1"/>
    <property type="match status" value="1"/>
</dbReference>
<accession>A0ABR2BBC5</accession>
<gene>
    <name evidence="2" type="ORF">V6N12_024829</name>
</gene>
<feature type="domain" description="F-box" evidence="1">
    <location>
        <begin position="1"/>
        <end position="45"/>
    </location>
</feature>
<dbReference type="Gene3D" id="1.20.1280.50">
    <property type="match status" value="1"/>
</dbReference>
<dbReference type="Proteomes" id="UP001472677">
    <property type="component" value="Unassembled WGS sequence"/>
</dbReference>
<reference evidence="2 3" key="1">
    <citation type="journal article" date="2024" name="G3 (Bethesda)">
        <title>Genome assembly of Hibiscus sabdariffa L. provides insights into metabolisms of medicinal natural products.</title>
        <authorList>
            <person name="Kim T."/>
        </authorList>
    </citation>
    <scope>NUCLEOTIDE SEQUENCE [LARGE SCALE GENOMIC DNA]</scope>
    <source>
        <strain evidence="2">TK-2024</strain>
        <tissue evidence="2">Old leaves</tissue>
    </source>
</reference>
<dbReference type="PROSITE" id="PS50181">
    <property type="entry name" value="FBOX"/>
    <property type="match status" value="1"/>
</dbReference>
<keyword evidence="3" id="KW-1185">Reference proteome</keyword>
<dbReference type="InterPro" id="IPR036047">
    <property type="entry name" value="F-box-like_dom_sf"/>
</dbReference>
<dbReference type="PANTHER" id="PTHR31672">
    <property type="entry name" value="BNACNNG10540D PROTEIN"/>
    <property type="match status" value="1"/>
</dbReference>
<evidence type="ECO:0000259" key="1">
    <source>
        <dbReference type="PROSITE" id="PS50181"/>
    </source>
</evidence>
<dbReference type="InterPro" id="IPR017451">
    <property type="entry name" value="F-box-assoc_interact_dom"/>
</dbReference>
<proteinExistence type="predicted"/>
<evidence type="ECO:0000313" key="3">
    <source>
        <dbReference type="Proteomes" id="UP001472677"/>
    </source>
</evidence>
<comment type="caution">
    <text evidence="2">The sequence shown here is derived from an EMBL/GenBank/DDBJ whole genome shotgun (WGS) entry which is preliminary data.</text>
</comment>
<dbReference type="PANTHER" id="PTHR31672:SF13">
    <property type="entry name" value="F-BOX PROTEIN CPR30-LIKE"/>
    <property type="match status" value="1"/>
</dbReference>
<name>A0ABR2BBC5_9ROSI</name>
<dbReference type="SUPFAM" id="SSF81383">
    <property type="entry name" value="F-box domain"/>
    <property type="match status" value="1"/>
</dbReference>
<dbReference type="InterPro" id="IPR006527">
    <property type="entry name" value="F-box-assoc_dom_typ1"/>
</dbReference>
<dbReference type="InterPro" id="IPR050796">
    <property type="entry name" value="SCF_F-box_component"/>
</dbReference>
<dbReference type="EMBL" id="JBBPBM010000148">
    <property type="protein sequence ID" value="KAK8503657.1"/>
    <property type="molecule type" value="Genomic_DNA"/>
</dbReference>
<evidence type="ECO:0000313" key="2">
    <source>
        <dbReference type="EMBL" id="KAK8503657.1"/>
    </source>
</evidence>
<sequence length="329" mass="36804">MCDYMPVKVILKILSKLPLKSVVKCRSVCKTWNTLISDPSFISAHLQASLSNNTPFLLIGCEKQGRETLSLHHDNDGFDKFKELPFPPFGNVGDFPLANICEVDYFNVGFGYDWRTNDYKLLILGVDKGNSWIQPDLFSLNENCWKRVTAIPPNYAFGPQSSLPFVSGAVYWLGYQERNNGVHIHVILGFDLSAEVFLEINLPEDFTGFSPLDLSIMKYGESSFVSVDPIIVEFQELWVLEKKNGEVLLRVCYVKMASLDLNSQQMGASLYLNCELMEFHGVEVGSCLLSLSSYVESLVLLDKAGDVHNDSDVNHPLFSSDSDESIGGD</sequence>
<dbReference type="Pfam" id="PF00646">
    <property type="entry name" value="F-box"/>
    <property type="match status" value="1"/>
</dbReference>
<dbReference type="InterPro" id="IPR001810">
    <property type="entry name" value="F-box_dom"/>
</dbReference>
<dbReference type="Pfam" id="PF07734">
    <property type="entry name" value="FBA_1"/>
    <property type="match status" value="1"/>
</dbReference>